<proteinExistence type="predicted"/>
<accession>A0A099I4J8</accession>
<evidence type="ECO:0000259" key="5">
    <source>
        <dbReference type="PROSITE" id="PS51372"/>
    </source>
</evidence>
<evidence type="ECO:0000313" key="7">
    <source>
        <dbReference type="Proteomes" id="UP000030008"/>
    </source>
</evidence>
<dbReference type="PANTHER" id="PTHR30185:SF12">
    <property type="entry name" value="TRANSCRIPTIONAL REGULATOR MANR"/>
    <property type="match status" value="1"/>
</dbReference>
<dbReference type="RefSeq" id="WP_044905731.1">
    <property type="nucleotide sequence ID" value="NZ_JQIF01000051.1"/>
</dbReference>
<dbReference type="Pfam" id="PF00874">
    <property type="entry name" value="PRD"/>
    <property type="match status" value="1"/>
</dbReference>
<dbReference type="InterPro" id="IPR036095">
    <property type="entry name" value="PTS_EIIB-like_sf"/>
</dbReference>
<dbReference type="Pfam" id="PF00359">
    <property type="entry name" value="PTS_EIIA_2"/>
    <property type="match status" value="1"/>
</dbReference>
<protein>
    <submittedName>
        <fullName evidence="6">PTS lactose transporter subunit IIBC</fullName>
    </submittedName>
</protein>
<dbReference type="GO" id="GO:0006355">
    <property type="term" value="P:regulation of DNA-templated transcription"/>
    <property type="evidence" value="ECO:0007669"/>
    <property type="project" value="InterPro"/>
</dbReference>
<evidence type="ECO:0000313" key="6">
    <source>
        <dbReference type="EMBL" id="KGJ52864.1"/>
    </source>
</evidence>
<dbReference type="SUPFAM" id="SSF46785">
    <property type="entry name" value="Winged helix' DNA-binding domain"/>
    <property type="match status" value="1"/>
</dbReference>
<dbReference type="InterPro" id="IPR050661">
    <property type="entry name" value="BglG_antiterminators"/>
</dbReference>
<dbReference type="Gene3D" id="3.40.50.2300">
    <property type="match status" value="1"/>
</dbReference>
<dbReference type="SUPFAM" id="SSF52794">
    <property type="entry name" value="PTS system IIB component-like"/>
    <property type="match status" value="1"/>
</dbReference>
<dbReference type="InterPro" id="IPR016152">
    <property type="entry name" value="PTrfase/Anion_transptr"/>
</dbReference>
<evidence type="ECO:0000256" key="1">
    <source>
        <dbReference type="ARBA" id="ARBA00022679"/>
    </source>
</evidence>
<organism evidence="6 7">
    <name type="scientific">Clostridium innocuum</name>
    <dbReference type="NCBI Taxonomy" id="1522"/>
    <lineage>
        <taxon>Bacteria</taxon>
        <taxon>Bacillati</taxon>
        <taxon>Bacillota</taxon>
        <taxon>Clostridia</taxon>
        <taxon>Eubacteriales</taxon>
        <taxon>Clostridiaceae</taxon>
        <taxon>Clostridium</taxon>
    </lineage>
</organism>
<dbReference type="Proteomes" id="UP000030008">
    <property type="component" value="Unassembled WGS sequence"/>
</dbReference>
<dbReference type="InterPro" id="IPR013011">
    <property type="entry name" value="PTS_EIIB_2"/>
</dbReference>
<sequence>MKTAQRQKKLLEILTYSENYMTVQSLADTFTVSKRTIHNDIAQLENQGIEFEKKPSAGLKLKNRKEARFVEHMDKYRPEQRRKQLMKELLFYENRITFQSASACYMVGVSSIIADIHYIKEHILNDATVSLIGDENGTRLTGTEIEWQKALISFNEYLIASENLTFTDDAMLALFKEFYDTDIITACYTTIQALDDFNIYIAAQHYLINLFNVMIVLCHRLRKGYHHKIIHNAFYSDQIMAMMYYLIGDDLLRILKKDLNITYEDGDIYFLSMYLSANRIMLNSSLHRRANPFKHIVENLIERMSNCVDVDLTQDQDLFYNLCLHLEPMIYRLKNRIYITNPMLFEIKQQYHLMFDLTWMIMDSIRTTLGVTLTEDEVGFLMLHFQNALEKKKKSKRILVVCPNGITTSELIANRIRSVLPPLDIIEAASIDTINSFELRSIDFIVSTIPLKSLDKPVVVVSMLINDSDIQRIEELYKKKLSIPKEADVRFIEIPQYLHEKNIYINDGKITKDEIIHQVCMGLNKEGCVDAHFETSVWEREQKGGTDIAVGGAIPHGAVSTVRKTQLALWINKEPVKWSKYRVKVIVFFALNSEDTAKTKVILEEAFSLIKTKEMIEKLSSMKNKKAVIKYIFGGSRFD</sequence>
<feature type="domain" description="PTS EIIB type-2" evidence="4">
    <location>
        <begin position="396"/>
        <end position="485"/>
    </location>
</feature>
<keyword evidence="2" id="KW-0677">Repeat</keyword>
<dbReference type="PROSITE" id="PS51099">
    <property type="entry name" value="PTS_EIIB_TYPE_2"/>
    <property type="match status" value="1"/>
</dbReference>
<dbReference type="AlphaFoldDB" id="A0A099I4J8"/>
<comment type="caution">
    <text evidence="6">The sequence shown here is derived from an EMBL/GenBank/DDBJ whole genome shotgun (WGS) entry which is preliminary data.</text>
</comment>
<dbReference type="InterPro" id="IPR036634">
    <property type="entry name" value="PRD_sf"/>
</dbReference>
<dbReference type="CDD" id="cd05568">
    <property type="entry name" value="PTS_IIB_bgl_like"/>
    <property type="match status" value="1"/>
</dbReference>
<feature type="domain" description="PRD" evidence="5">
    <location>
        <begin position="288"/>
        <end position="395"/>
    </location>
</feature>
<dbReference type="PANTHER" id="PTHR30185">
    <property type="entry name" value="CRYPTIC BETA-GLUCOSIDE BGL OPERON ANTITERMINATOR"/>
    <property type="match status" value="1"/>
</dbReference>
<dbReference type="GO" id="GO:0009401">
    <property type="term" value="P:phosphoenolpyruvate-dependent sugar phosphotransferase system"/>
    <property type="evidence" value="ECO:0007669"/>
    <property type="project" value="InterPro"/>
</dbReference>
<dbReference type="InterPro" id="IPR013196">
    <property type="entry name" value="HTH_11"/>
</dbReference>
<dbReference type="InterPro" id="IPR011608">
    <property type="entry name" value="PRD"/>
</dbReference>
<dbReference type="Gene3D" id="1.10.1790.10">
    <property type="entry name" value="PRD domain"/>
    <property type="match status" value="1"/>
</dbReference>
<keyword evidence="1" id="KW-0808">Transferase</keyword>
<evidence type="ECO:0000259" key="4">
    <source>
        <dbReference type="PROSITE" id="PS51099"/>
    </source>
</evidence>
<name>A0A099I4J8_CLOIN</name>
<dbReference type="InterPro" id="IPR036390">
    <property type="entry name" value="WH_DNA-bd_sf"/>
</dbReference>
<evidence type="ECO:0000259" key="3">
    <source>
        <dbReference type="PROSITE" id="PS51094"/>
    </source>
</evidence>
<dbReference type="Pfam" id="PF08279">
    <property type="entry name" value="HTH_11"/>
    <property type="match status" value="1"/>
</dbReference>
<evidence type="ECO:0000256" key="2">
    <source>
        <dbReference type="ARBA" id="ARBA00022737"/>
    </source>
</evidence>
<gene>
    <name evidence="6" type="ORF">CIAN88_12395</name>
</gene>
<feature type="domain" description="PTS EIIA type-2" evidence="3">
    <location>
        <begin position="496"/>
        <end position="635"/>
    </location>
</feature>
<dbReference type="SUPFAM" id="SSF63520">
    <property type="entry name" value="PTS-regulatory domain, PRD"/>
    <property type="match status" value="1"/>
</dbReference>
<dbReference type="PROSITE" id="PS51372">
    <property type="entry name" value="PRD_2"/>
    <property type="match status" value="1"/>
</dbReference>
<dbReference type="InterPro" id="IPR036388">
    <property type="entry name" value="WH-like_DNA-bd_sf"/>
</dbReference>
<dbReference type="InterPro" id="IPR002178">
    <property type="entry name" value="PTS_EIIA_type-2_dom"/>
</dbReference>
<dbReference type="Gene3D" id="1.10.10.10">
    <property type="entry name" value="Winged helix-like DNA-binding domain superfamily/Winged helix DNA-binding domain"/>
    <property type="match status" value="1"/>
</dbReference>
<reference evidence="6 7" key="1">
    <citation type="submission" date="2014-08" db="EMBL/GenBank/DDBJ databases">
        <title>Clostridium innocuum, an unnegligible vancomycin-resistant pathogen causing extra-intestinal infections.</title>
        <authorList>
            <person name="Feng Y."/>
            <person name="Chiu C.-H."/>
        </authorList>
    </citation>
    <scope>NUCLEOTIDE SEQUENCE [LARGE SCALE GENOMIC DNA]</scope>
    <source>
        <strain evidence="6 7">AN88</strain>
    </source>
</reference>
<dbReference type="GO" id="GO:0008982">
    <property type="term" value="F:protein-N(PI)-phosphohistidine-sugar phosphotransferase activity"/>
    <property type="evidence" value="ECO:0007669"/>
    <property type="project" value="InterPro"/>
</dbReference>
<dbReference type="Gene3D" id="3.40.930.10">
    <property type="entry name" value="Mannitol-specific EII, Chain A"/>
    <property type="match status" value="1"/>
</dbReference>
<dbReference type="PROSITE" id="PS51094">
    <property type="entry name" value="PTS_EIIA_TYPE_2"/>
    <property type="match status" value="1"/>
</dbReference>
<dbReference type="SUPFAM" id="SSF55804">
    <property type="entry name" value="Phoshotransferase/anion transport protein"/>
    <property type="match status" value="1"/>
</dbReference>
<dbReference type="EMBL" id="JQIF01000051">
    <property type="protein sequence ID" value="KGJ52864.1"/>
    <property type="molecule type" value="Genomic_DNA"/>
</dbReference>